<comment type="caution">
    <text evidence="1">The sequence shown here is derived from an EMBL/GenBank/DDBJ whole genome shotgun (WGS) entry which is preliminary data.</text>
</comment>
<evidence type="ECO:0000313" key="1">
    <source>
        <dbReference type="EMBL" id="MPL70208.1"/>
    </source>
</evidence>
<gene>
    <name evidence="1" type="ORF">SDC9_15963</name>
</gene>
<reference evidence="1" key="1">
    <citation type="submission" date="2019-08" db="EMBL/GenBank/DDBJ databases">
        <authorList>
            <person name="Kucharzyk K."/>
            <person name="Murdoch R.W."/>
            <person name="Higgins S."/>
            <person name="Loffler F."/>
        </authorList>
    </citation>
    <scope>NUCLEOTIDE SEQUENCE</scope>
</reference>
<accession>A0A644TT83</accession>
<name>A0A644TT83_9ZZZZ</name>
<protein>
    <submittedName>
        <fullName evidence="1">Uncharacterized protein</fullName>
    </submittedName>
</protein>
<dbReference type="EMBL" id="VSSQ01000051">
    <property type="protein sequence ID" value="MPL70208.1"/>
    <property type="molecule type" value="Genomic_DNA"/>
</dbReference>
<sequence length="78" mass="9485">MYSRISNLEYLYIVKDFKDKMNKYRITYPNNKEVREYKSRTTNNTTHHLYESKLEINYEIDQSFLPELIDEISAVVLN</sequence>
<dbReference type="AlphaFoldDB" id="A0A644TT83"/>
<organism evidence="1">
    <name type="scientific">bioreactor metagenome</name>
    <dbReference type="NCBI Taxonomy" id="1076179"/>
    <lineage>
        <taxon>unclassified sequences</taxon>
        <taxon>metagenomes</taxon>
        <taxon>ecological metagenomes</taxon>
    </lineage>
</organism>
<proteinExistence type="predicted"/>